<feature type="compositionally biased region" description="Low complexity" evidence="1">
    <location>
        <begin position="186"/>
        <end position="195"/>
    </location>
</feature>
<feature type="compositionally biased region" description="Polar residues" evidence="1">
    <location>
        <begin position="171"/>
        <end position="180"/>
    </location>
</feature>
<feature type="region of interest" description="Disordered" evidence="1">
    <location>
        <begin position="358"/>
        <end position="505"/>
    </location>
</feature>
<feature type="region of interest" description="Disordered" evidence="1">
    <location>
        <begin position="230"/>
        <end position="266"/>
    </location>
</feature>
<accession>A0A8H4QI15</accession>
<protein>
    <submittedName>
        <fullName evidence="3">Uncharacterized protein</fullName>
    </submittedName>
</protein>
<feature type="region of interest" description="Disordered" evidence="1">
    <location>
        <begin position="1011"/>
        <end position="1045"/>
    </location>
</feature>
<feature type="transmembrane region" description="Helical" evidence="2">
    <location>
        <begin position="666"/>
        <end position="684"/>
    </location>
</feature>
<evidence type="ECO:0000256" key="1">
    <source>
        <dbReference type="SAM" id="MobiDB-lite"/>
    </source>
</evidence>
<feature type="region of interest" description="Disordered" evidence="1">
    <location>
        <begin position="878"/>
        <end position="940"/>
    </location>
</feature>
<feature type="region of interest" description="Disordered" evidence="1">
    <location>
        <begin position="1057"/>
        <end position="1122"/>
    </location>
</feature>
<evidence type="ECO:0000313" key="3">
    <source>
        <dbReference type="EMBL" id="KAF4611161.1"/>
    </source>
</evidence>
<evidence type="ECO:0000313" key="4">
    <source>
        <dbReference type="Proteomes" id="UP000521872"/>
    </source>
</evidence>
<feature type="compositionally biased region" description="Polar residues" evidence="1">
    <location>
        <begin position="248"/>
        <end position="259"/>
    </location>
</feature>
<feature type="compositionally biased region" description="Polar residues" evidence="1">
    <location>
        <begin position="481"/>
        <end position="491"/>
    </location>
</feature>
<dbReference type="AlphaFoldDB" id="A0A8H4QI15"/>
<name>A0A8H4QI15_9AGAR</name>
<gene>
    <name evidence="3" type="ORF">D9613_006588</name>
</gene>
<feature type="compositionally biased region" description="Polar residues" evidence="1">
    <location>
        <begin position="135"/>
        <end position="145"/>
    </location>
</feature>
<feature type="transmembrane region" description="Helical" evidence="2">
    <location>
        <begin position="791"/>
        <end position="812"/>
    </location>
</feature>
<feature type="transmembrane region" description="Helical" evidence="2">
    <location>
        <begin position="745"/>
        <end position="771"/>
    </location>
</feature>
<dbReference type="EMBL" id="JAACJL010000058">
    <property type="protein sequence ID" value="KAF4611161.1"/>
    <property type="molecule type" value="Genomic_DNA"/>
</dbReference>
<feature type="transmembrane region" description="Helical" evidence="2">
    <location>
        <begin position="573"/>
        <end position="592"/>
    </location>
</feature>
<organism evidence="3 4">
    <name type="scientific">Agrocybe pediades</name>
    <dbReference type="NCBI Taxonomy" id="84607"/>
    <lineage>
        <taxon>Eukaryota</taxon>
        <taxon>Fungi</taxon>
        <taxon>Dikarya</taxon>
        <taxon>Basidiomycota</taxon>
        <taxon>Agaricomycotina</taxon>
        <taxon>Agaricomycetes</taxon>
        <taxon>Agaricomycetidae</taxon>
        <taxon>Agaricales</taxon>
        <taxon>Agaricineae</taxon>
        <taxon>Strophariaceae</taxon>
        <taxon>Agrocybe</taxon>
    </lineage>
</organism>
<comment type="caution">
    <text evidence="3">The sequence shown here is derived from an EMBL/GenBank/DDBJ whole genome shotgun (WGS) entry which is preliminary data.</text>
</comment>
<keyword evidence="2" id="KW-1133">Transmembrane helix</keyword>
<sequence>MPSRPKSVRKSSTDAESASKASNDEAVMNIPPAADSGSVGPTANMIGAETNQENAKSSSPESIIPVEAGTPAKEEIEGSNQNQGLGTTPAESSQQTRQTQPSHSGYRQSQGLGHAEPYVPKRHDRSAASAPATPFNYNTLYSSYVPQPPANPNESVGASMSAPPFSYPAADTSQTQTQPSYFPRQSGPVPAPASAPAGYFTPYQDYQPAQTYAPRSYPYTGHLYPAYGSQQAPHAGAARDELHRGRGATSQRRTGQGTHPVSPAAPPVIPPVASYYAPYVQHPSRKADAFVANDPWRPHVHRRHQKDAETFDDIPLPSTSQPPWMPPGHRHRMASPQVPQPVIPPVYQPAMPGAHMYPQPVIPPVRPPPNADSDSEPFINPSPIVIPKPASTNSSPPRRHGSHASSGSALPPLVQLPSEVSSASGSSGSPRPAITIPSPRRSSIHSSPLQESDSSSGQWETSSPVADPVPRPGHNDEETTKFSSTSWSTEIISRPSDDLTTPLPPTMSSFRRAVNRLKRPFKTAFHKPGNLSPQSSYASPSTTSSMYQVPPYYTNFPGPPPFSQTSYQVFSEVAFQFIVATLPSQVYLNLLLRLPSLYFSRVARIFEEADLTLPELKKMALETAWQAKGQVDFHAFQSESNKVPQYDRLRSTWESFIDSVMREWKTFNIISVLLLSAILTILQIDSAADDPVTRYAALFSMICALVSLLFGCMYIIRFGSMRKTYKAAEWALEAKKTKTSILWNVWVMLAMPAIWLTWSIILYIACIMSFIWRTSPQDSNPSNPLSSTILLIIRTVISSILGIGFIYGVLILRTFRRYGQVMDRAWKLRIDGWIEEKNSNAYPPAWYNTPFIPPVGFPLSHSGYPPPPPNMYDAWKSPESYTSPARSPRSNSPILLRPENPIHENRYSSTYSEYPNVGSTHASAQTSNPPNRSPPESMLSSLNLDWGAINSSNKRRRSTDSYYSTRSTGSLFIPGPVIPPPSFSRQGRNAPLAMPPATYLPAIPGSPISTFVASHKSRTPPAIPAESISLSKVEKRQEHEHEQRNESILGAALTDSPLEHGVPILPPSPPSPVSNRENSFSRRVDITTGGPSNALASIPQRTEAGSSAQDTRPPDSSTFGDT</sequence>
<feature type="compositionally biased region" description="Polar residues" evidence="1">
    <location>
        <begin position="1089"/>
        <end position="1122"/>
    </location>
</feature>
<proteinExistence type="predicted"/>
<feature type="compositionally biased region" description="Pro residues" evidence="1">
    <location>
        <begin position="360"/>
        <end position="370"/>
    </location>
</feature>
<feature type="compositionally biased region" description="Polar residues" evidence="1">
    <location>
        <begin position="78"/>
        <end position="111"/>
    </location>
</feature>
<feature type="compositionally biased region" description="Polar residues" evidence="1">
    <location>
        <begin position="49"/>
        <end position="61"/>
    </location>
</feature>
<evidence type="ECO:0000256" key="2">
    <source>
        <dbReference type="SAM" id="Phobius"/>
    </source>
</evidence>
<feature type="compositionally biased region" description="Polar residues" evidence="1">
    <location>
        <begin position="907"/>
        <end position="930"/>
    </location>
</feature>
<feature type="transmembrane region" description="Helical" evidence="2">
    <location>
        <begin position="696"/>
        <end position="716"/>
    </location>
</feature>
<dbReference type="Proteomes" id="UP000521872">
    <property type="component" value="Unassembled WGS sequence"/>
</dbReference>
<keyword evidence="4" id="KW-1185">Reference proteome</keyword>
<feature type="compositionally biased region" description="Low complexity" evidence="1">
    <location>
        <begin position="421"/>
        <end position="448"/>
    </location>
</feature>
<reference evidence="3 4" key="1">
    <citation type="submission" date="2019-12" db="EMBL/GenBank/DDBJ databases">
        <authorList>
            <person name="Floudas D."/>
            <person name="Bentzer J."/>
            <person name="Ahren D."/>
            <person name="Johansson T."/>
            <person name="Persson P."/>
            <person name="Tunlid A."/>
        </authorList>
    </citation>
    <scope>NUCLEOTIDE SEQUENCE [LARGE SCALE GENOMIC DNA]</scope>
    <source>
        <strain evidence="3 4">CBS 102.39</strain>
    </source>
</reference>
<feature type="compositionally biased region" description="Polar residues" evidence="1">
    <location>
        <begin position="449"/>
        <end position="464"/>
    </location>
</feature>
<keyword evidence="2" id="KW-0472">Membrane</keyword>
<feature type="region of interest" description="Disordered" evidence="1">
    <location>
        <begin position="1"/>
        <end position="195"/>
    </location>
</feature>
<feature type="compositionally biased region" description="Basic and acidic residues" evidence="1">
    <location>
        <begin position="1032"/>
        <end position="1045"/>
    </location>
</feature>
<feature type="compositionally biased region" description="Polar residues" evidence="1">
    <location>
        <begin position="879"/>
        <end position="893"/>
    </location>
</feature>
<keyword evidence="2" id="KW-0812">Transmembrane</keyword>